<keyword evidence="9" id="KW-1133">Transmembrane helix</keyword>
<reference evidence="19" key="1">
    <citation type="journal article" date="2019" name="Int. J. Syst. Evol. Microbiol.">
        <title>The Global Catalogue of Microorganisms (GCM) 10K type strain sequencing project: providing services to taxonomists for standard genome sequencing and annotation.</title>
        <authorList>
            <consortium name="The Broad Institute Genomics Platform"/>
            <consortium name="The Broad Institute Genome Sequencing Center for Infectious Disease"/>
            <person name="Wu L."/>
            <person name="Ma J."/>
        </authorList>
    </citation>
    <scope>NUCLEOTIDE SEQUENCE [LARGE SCALE GENOMIC DNA]</scope>
    <source>
        <strain evidence="19">NBRC 15640</strain>
    </source>
</reference>
<evidence type="ECO:0000256" key="16">
    <source>
        <dbReference type="SAM" id="MobiDB-lite"/>
    </source>
</evidence>
<keyword evidence="10" id="KW-0443">Lipid metabolism</keyword>
<evidence type="ECO:0000256" key="6">
    <source>
        <dbReference type="ARBA" id="ARBA00022519"/>
    </source>
</evidence>
<evidence type="ECO:0000256" key="10">
    <source>
        <dbReference type="ARBA" id="ARBA00023098"/>
    </source>
</evidence>
<dbReference type="EMBL" id="BSNX01000012">
    <property type="protein sequence ID" value="GLQ72272.1"/>
    <property type="molecule type" value="Genomic_DNA"/>
</dbReference>
<evidence type="ECO:0000256" key="8">
    <source>
        <dbReference type="ARBA" id="ARBA00022963"/>
    </source>
</evidence>
<keyword evidence="12" id="KW-0143">Chaperone</keyword>
<evidence type="ECO:0000313" key="19">
    <source>
        <dbReference type="Proteomes" id="UP001156690"/>
    </source>
</evidence>
<dbReference type="SUPFAM" id="SSF158855">
    <property type="entry name" value="Lipase chaperone-like"/>
    <property type="match status" value="1"/>
</dbReference>
<dbReference type="GO" id="GO:0016042">
    <property type="term" value="P:lipid catabolic process"/>
    <property type="evidence" value="ECO:0007669"/>
    <property type="project" value="UniProtKB-KW"/>
</dbReference>
<evidence type="ECO:0000256" key="17">
    <source>
        <dbReference type="SAM" id="SignalP"/>
    </source>
</evidence>
<evidence type="ECO:0000256" key="1">
    <source>
        <dbReference type="ARBA" id="ARBA00003280"/>
    </source>
</evidence>
<evidence type="ECO:0000256" key="3">
    <source>
        <dbReference type="ARBA" id="ARBA00010358"/>
    </source>
</evidence>
<organism evidence="18 19">
    <name type="scientific">Vibrio penaeicida</name>
    <dbReference type="NCBI Taxonomy" id="104609"/>
    <lineage>
        <taxon>Bacteria</taxon>
        <taxon>Pseudomonadati</taxon>
        <taxon>Pseudomonadota</taxon>
        <taxon>Gammaproteobacteria</taxon>
        <taxon>Vibrionales</taxon>
        <taxon>Vibrionaceae</taxon>
        <taxon>Vibrio</taxon>
    </lineage>
</organism>
<evidence type="ECO:0000256" key="5">
    <source>
        <dbReference type="ARBA" id="ARBA00022475"/>
    </source>
</evidence>
<dbReference type="AlphaFoldDB" id="A0AAV5NQL3"/>
<dbReference type="RefSeq" id="WP_126608329.1">
    <property type="nucleotide sequence ID" value="NZ_AP025145.1"/>
</dbReference>
<dbReference type="Proteomes" id="UP001156690">
    <property type="component" value="Unassembled WGS sequence"/>
</dbReference>
<keyword evidence="19" id="KW-1185">Reference proteome</keyword>
<evidence type="ECO:0000313" key="18">
    <source>
        <dbReference type="EMBL" id="GLQ72272.1"/>
    </source>
</evidence>
<evidence type="ECO:0000256" key="4">
    <source>
        <dbReference type="ARBA" id="ARBA00019692"/>
    </source>
</evidence>
<dbReference type="GO" id="GO:0005886">
    <property type="term" value="C:plasma membrane"/>
    <property type="evidence" value="ECO:0007669"/>
    <property type="project" value="UniProtKB-SubCell"/>
</dbReference>
<evidence type="ECO:0000256" key="15">
    <source>
        <dbReference type="ARBA" id="ARBA00033028"/>
    </source>
</evidence>
<evidence type="ECO:0000256" key="9">
    <source>
        <dbReference type="ARBA" id="ARBA00022989"/>
    </source>
</evidence>
<sequence>MKKIALFIAIIIASGSLAAVFFLSQDIGEGNDAVNKKFGSLQGTEVDQESSRKVIDYFLATMGEQPLEEIKQSSTGFSTLDPSIQVNSDSFDQFIAYKEALSQLEPLEFEQLNYDALLAIHQQVLEVQNSLFSEEEQQDYFADENLIREMALEKLKLRNQASSEADFQRQWEQYLANQPDYIQRSEKNAALVQRLNTLDGYSDQQKHLARVELVGEEAANRLAKLDSQRAQFDKRMKDYLAKRDAINNKPSNESDKQQSIDSLRSQTFSETEIRRVEALERIHDDK</sequence>
<evidence type="ECO:0000256" key="12">
    <source>
        <dbReference type="ARBA" id="ARBA00023186"/>
    </source>
</evidence>
<dbReference type="InterPro" id="IPR004961">
    <property type="entry name" value="Lipase_chaperone"/>
</dbReference>
<evidence type="ECO:0000256" key="14">
    <source>
        <dbReference type="ARBA" id="ARBA00031542"/>
    </source>
</evidence>
<feature type="region of interest" description="Disordered" evidence="16">
    <location>
        <begin position="244"/>
        <end position="267"/>
    </location>
</feature>
<keyword evidence="6" id="KW-0997">Cell inner membrane</keyword>
<dbReference type="Pfam" id="PF03280">
    <property type="entry name" value="Lipase_chap"/>
    <property type="match status" value="1"/>
</dbReference>
<keyword evidence="17" id="KW-0732">Signal</keyword>
<feature type="signal peptide" evidence="17">
    <location>
        <begin position="1"/>
        <end position="18"/>
    </location>
</feature>
<evidence type="ECO:0000256" key="13">
    <source>
        <dbReference type="ARBA" id="ARBA00030948"/>
    </source>
</evidence>
<evidence type="ECO:0000256" key="2">
    <source>
        <dbReference type="ARBA" id="ARBA00004383"/>
    </source>
</evidence>
<dbReference type="GO" id="GO:0051082">
    <property type="term" value="F:unfolded protein binding"/>
    <property type="evidence" value="ECO:0007669"/>
    <property type="project" value="InterPro"/>
</dbReference>
<name>A0AAV5NQL3_9VIBR</name>
<feature type="chain" id="PRO_5043988884" description="Lipase chaperone" evidence="17">
    <location>
        <begin position="19"/>
        <end position="286"/>
    </location>
</feature>
<comment type="function">
    <text evidence="1">May be involved in the folding of the extracellular lipase during its passage through the periplasm.</text>
</comment>
<evidence type="ECO:0000256" key="11">
    <source>
        <dbReference type="ARBA" id="ARBA00023136"/>
    </source>
</evidence>
<keyword evidence="11" id="KW-0472">Membrane</keyword>
<proteinExistence type="inferred from homology"/>
<dbReference type="GO" id="GO:0006457">
    <property type="term" value="P:protein folding"/>
    <property type="evidence" value="ECO:0007669"/>
    <property type="project" value="InterPro"/>
</dbReference>
<comment type="caution">
    <text evidence="18">The sequence shown here is derived from an EMBL/GenBank/DDBJ whole genome shotgun (WGS) entry which is preliminary data.</text>
</comment>
<keyword evidence="5" id="KW-1003">Cell membrane</keyword>
<evidence type="ECO:0000256" key="7">
    <source>
        <dbReference type="ARBA" id="ARBA00022692"/>
    </source>
</evidence>
<protein>
    <recommendedName>
        <fullName evidence="4">Lipase chaperone</fullName>
    </recommendedName>
    <alternativeName>
        <fullName evidence="15">Lipase foldase</fullName>
    </alternativeName>
    <alternativeName>
        <fullName evidence="13">Lipase helper protein</fullName>
    </alternativeName>
    <alternativeName>
        <fullName evidence="14">Lipase modulator</fullName>
    </alternativeName>
</protein>
<comment type="similarity">
    <text evidence="3">Belongs to the lipase chaperone family.</text>
</comment>
<keyword evidence="7" id="KW-0812">Transmembrane</keyword>
<accession>A0AAV5NQL3</accession>
<feature type="compositionally biased region" description="Basic and acidic residues" evidence="16">
    <location>
        <begin position="244"/>
        <end position="258"/>
    </location>
</feature>
<gene>
    <name evidence="18" type="ORF">GCM10007932_16320</name>
</gene>
<keyword evidence="8" id="KW-0442">Lipid degradation</keyword>
<comment type="subcellular location">
    <subcellularLocation>
        <location evidence="2">Cell inner membrane</location>
        <topology evidence="2">Single-pass membrane protein</topology>
        <orientation evidence="2">Periplasmic side</orientation>
    </subcellularLocation>
</comment>